<protein>
    <submittedName>
        <fullName evidence="2">Uncharacterized protein</fullName>
    </submittedName>
</protein>
<keyword evidence="1" id="KW-0812">Transmembrane</keyword>
<dbReference type="OrthoDB" id="10357959at2759"/>
<reference evidence="2" key="1">
    <citation type="submission" date="2018-11" db="EMBL/GenBank/DDBJ databases">
        <authorList>
            <person name="Alioto T."/>
            <person name="Alioto T."/>
        </authorList>
    </citation>
    <scope>NUCLEOTIDE SEQUENCE</scope>
</reference>
<sequence>MKSSYVVISMGCCALISLNLFIISLLAPGWLVYSNFNNVDLELHMGLFYFNECTNMRRYCSSHFYGDFPAVVNTKGGFTTTGQLTTVFGTDKVYEEYLAEMLVAIVIMMFAVCAVFFYSRTSNPAYMTLPVILLLIPGILVWIATGRWIQLEYFVMGDMGIPYSLILNGIGATLCFIIVIILLVVMCFDWQRYNGNDRRVLVSRKQDSIANPQYVYNQPATTQPQLVYY</sequence>
<organism evidence="2 3">
    <name type="scientific">Mytilus galloprovincialis</name>
    <name type="common">Mediterranean mussel</name>
    <dbReference type="NCBI Taxonomy" id="29158"/>
    <lineage>
        <taxon>Eukaryota</taxon>
        <taxon>Metazoa</taxon>
        <taxon>Spiralia</taxon>
        <taxon>Lophotrochozoa</taxon>
        <taxon>Mollusca</taxon>
        <taxon>Bivalvia</taxon>
        <taxon>Autobranchia</taxon>
        <taxon>Pteriomorphia</taxon>
        <taxon>Mytilida</taxon>
        <taxon>Mytiloidea</taxon>
        <taxon>Mytilidae</taxon>
        <taxon>Mytilinae</taxon>
        <taxon>Mytilus</taxon>
    </lineage>
</organism>
<comment type="caution">
    <text evidence="2">The sequence shown here is derived from an EMBL/GenBank/DDBJ whole genome shotgun (WGS) entry which is preliminary data.</text>
</comment>
<dbReference type="AlphaFoldDB" id="A0A8B6CUG7"/>
<feature type="transmembrane region" description="Helical" evidence="1">
    <location>
        <begin position="97"/>
        <end position="118"/>
    </location>
</feature>
<keyword evidence="1" id="KW-0472">Membrane</keyword>
<accession>A0A8B6CUG7</accession>
<proteinExistence type="predicted"/>
<evidence type="ECO:0000313" key="3">
    <source>
        <dbReference type="Proteomes" id="UP000596742"/>
    </source>
</evidence>
<dbReference type="Proteomes" id="UP000596742">
    <property type="component" value="Unassembled WGS sequence"/>
</dbReference>
<name>A0A8B6CUG7_MYTGA</name>
<dbReference type="EMBL" id="UYJE01002245">
    <property type="protein sequence ID" value="VDI09004.1"/>
    <property type="molecule type" value="Genomic_DNA"/>
</dbReference>
<evidence type="ECO:0000256" key="1">
    <source>
        <dbReference type="SAM" id="Phobius"/>
    </source>
</evidence>
<gene>
    <name evidence="2" type="ORF">MGAL_10B091776</name>
</gene>
<keyword evidence="1" id="KW-1133">Transmembrane helix</keyword>
<feature type="transmembrane region" description="Helical" evidence="1">
    <location>
        <begin position="7"/>
        <end position="33"/>
    </location>
</feature>
<evidence type="ECO:0000313" key="2">
    <source>
        <dbReference type="EMBL" id="VDI09004.1"/>
    </source>
</evidence>
<keyword evidence="3" id="KW-1185">Reference proteome</keyword>
<feature type="transmembrane region" description="Helical" evidence="1">
    <location>
        <begin position="165"/>
        <end position="188"/>
    </location>
</feature>
<feature type="transmembrane region" description="Helical" evidence="1">
    <location>
        <begin position="125"/>
        <end position="145"/>
    </location>
</feature>